<gene>
    <name evidence="2" type="ORF">Tco_1114560</name>
</gene>
<accession>A0ABQ5IVH1</accession>
<dbReference type="Proteomes" id="UP001151760">
    <property type="component" value="Unassembled WGS sequence"/>
</dbReference>
<feature type="region of interest" description="Disordered" evidence="1">
    <location>
        <begin position="1"/>
        <end position="56"/>
    </location>
</feature>
<reference evidence="2" key="2">
    <citation type="submission" date="2022-01" db="EMBL/GenBank/DDBJ databases">
        <authorList>
            <person name="Yamashiro T."/>
            <person name="Shiraishi A."/>
            <person name="Satake H."/>
            <person name="Nakayama K."/>
        </authorList>
    </citation>
    <scope>NUCLEOTIDE SEQUENCE</scope>
</reference>
<organism evidence="2 3">
    <name type="scientific">Tanacetum coccineum</name>
    <dbReference type="NCBI Taxonomy" id="301880"/>
    <lineage>
        <taxon>Eukaryota</taxon>
        <taxon>Viridiplantae</taxon>
        <taxon>Streptophyta</taxon>
        <taxon>Embryophyta</taxon>
        <taxon>Tracheophyta</taxon>
        <taxon>Spermatophyta</taxon>
        <taxon>Magnoliopsida</taxon>
        <taxon>eudicotyledons</taxon>
        <taxon>Gunneridae</taxon>
        <taxon>Pentapetalae</taxon>
        <taxon>asterids</taxon>
        <taxon>campanulids</taxon>
        <taxon>Asterales</taxon>
        <taxon>Asteraceae</taxon>
        <taxon>Asteroideae</taxon>
        <taxon>Anthemideae</taxon>
        <taxon>Anthemidinae</taxon>
        <taxon>Tanacetum</taxon>
    </lineage>
</organism>
<evidence type="ECO:0000313" key="3">
    <source>
        <dbReference type="Proteomes" id="UP001151760"/>
    </source>
</evidence>
<protein>
    <submittedName>
        <fullName evidence="2">Uncharacterized protein</fullName>
    </submittedName>
</protein>
<dbReference type="EMBL" id="BQNB010021228">
    <property type="protein sequence ID" value="GJU04222.1"/>
    <property type="molecule type" value="Genomic_DNA"/>
</dbReference>
<feature type="compositionally biased region" description="Low complexity" evidence="1">
    <location>
        <begin position="27"/>
        <end position="44"/>
    </location>
</feature>
<evidence type="ECO:0000313" key="2">
    <source>
        <dbReference type="EMBL" id="GJU04222.1"/>
    </source>
</evidence>
<evidence type="ECO:0000256" key="1">
    <source>
        <dbReference type="SAM" id="MobiDB-lite"/>
    </source>
</evidence>
<reference evidence="2" key="1">
    <citation type="journal article" date="2022" name="Int. J. Mol. Sci.">
        <title>Draft Genome of Tanacetum Coccineum: Genomic Comparison of Closely Related Tanacetum-Family Plants.</title>
        <authorList>
            <person name="Yamashiro T."/>
            <person name="Shiraishi A."/>
            <person name="Nakayama K."/>
            <person name="Satake H."/>
        </authorList>
    </citation>
    <scope>NUCLEOTIDE SEQUENCE</scope>
</reference>
<comment type="caution">
    <text evidence="2">The sequence shown here is derived from an EMBL/GenBank/DDBJ whole genome shotgun (WGS) entry which is preliminary data.</text>
</comment>
<keyword evidence="3" id="KW-1185">Reference proteome</keyword>
<name>A0ABQ5IVH1_9ASTR</name>
<feature type="compositionally biased region" description="Polar residues" evidence="1">
    <location>
        <begin position="1"/>
        <end position="10"/>
    </location>
</feature>
<sequence>MPLVTRSTRSPLPLSATRLNPSPPPTAAAAANTTADTTPSSSSSCRHRRPYATTTATTTTARQIGCVGFLAPAQGVFDFPKKRGACGFIKPPARVFVLEV</sequence>
<proteinExistence type="predicted"/>